<name>A0ABZ1VY43_9ACTN</name>
<evidence type="ECO:0000313" key="3">
    <source>
        <dbReference type="Proteomes" id="UP001432292"/>
    </source>
</evidence>
<dbReference type="EMBL" id="CP108473">
    <property type="protein sequence ID" value="WUS27739.1"/>
    <property type="molecule type" value="Genomic_DNA"/>
</dbReference>
<feature type="domain" description="ATP-grasp" evidence="1">
    <location>
        <begin position="97"/>
        <end position="258"/>
    </location>
</feature>
<accession>A0ABZ1VY43</accession>
<evidence type="ECO:0000259" key="1">
    <source>
        <dbReference type="Pfam" id="PF18299"/>
    </source>
</evidence>
<sequence length="287" mass="30676">MDCTAESVASSAIVTEHGFLALAPQYTTTSELLSTSAHRRGMDVEVLPAHGGAGTAMGRCGGHYYGGPAFAARVVDALEVALLEPSDDWLATLPYEYTGRRIAMATLGEARCLSRPAFVKPPSDKSFPAAVYASGSCLPTGPELSLDVPVQISDVVTWAAEFRLYLLDGEVRTGSQYATFGRLDAERLDGHRYEDAVLEFADDLLATRGGGLPSAVVVDIGLLATPEHGAPDQWAVVEANMAWFSNSYAADPDRVLDVVLRSAGPRAQMAERDRRFCQNIEDAHLAG</sequence>
<evidence type="ECO:0000313" key="2">
    <source>
        <dbReference type="EMBL" id="WUS27739.1"/>
    </source>
</evidence>
<dbReference type="Proteomes" id="UP001432292">
    <property type="component" value="Chromosome"/>
</dbReference>
<organism evidence="2 3">
    <name type="scientific">Streptomyces caniferus</name>
    <dbReference type="NCBI Taxonomy" id="285557"/>
    <lineage>
        <taxon>Bacteria</taxon>
        <taxon>Bacillati</taxon>
        <taxon>Actinomycetota</taxon>
        <taxon>Actinomycetes</taxon>
        <taxon>Kitasatosporales</taxon>
        <taxon>Streptomycetaceae</taxon>
        <taxon>Streptomyces</taxon>
    </lineage>
</organism>
<gene>
    <name evidence="2" type="ORF">OG727_38750</name>
</gene>
<keyword evidence="3" id="KW-1185">Reference proteome</keyword>
<protein>
    <submittedName>
        <fullName evidence="2">ATP-grasp domain-containing protein</fullName>
    </submittedName>
</protein>
<dbReference type="InterPro" id="IPR041261">
    <property type="entry name" value="R2K_2"/>
</dbReference>
<proteinExistence type="predicted"/>
<dbReference type="Pfam" id="PF18299">
    <property type="entry name" value="R2K_2"/>
    <property type="match status" value="1"/>
</dbReference>
<reference evidence="2" key="1">
    <citation type="submission" date="2022-10" db="EMBL/GenBank/DDBJ databases">
        <title>The complete genomes of actinobacterial strains from the NBC collection.</title>
        <authorList>
            <person name="Joergensen T.S."/>
            <person name="Alvarez Arevalo M."/>
            <person name="Sterndorff E.B."/>
            <person name="Faurdal D."/>
            <person name="Vuksanovic O."/>
            <person name="Mourched A.-S."/>
            <person name="Charusanti P."/>
            <person name="Shaw S."/>
            <person name="Blin K."/>
            <person name="Weber T."/>
        </authorList>
    </citation>
    <scope>NUCLEOTIDE SEQUENCE</scope>
    <source>
        <strain evidence="2">NBC_01256</strain>
    </source>
</reference>